<gene>
    <name evidence="1" type="ORF">TNIN_170981</name>
</gene>
<dbReference type="EMBL" id="BMAV01013298">
    <property type="protein sequence ID" value="GFY60814.1"/>
    <property type="molecule type" value="Genomic_DNA"/>
</dbReference>
<keyword evidence="2" id="KW-1185">Reference proteome</keyword>
<sequence>MNISLAISQLEEKVEKCSVIADNKLIEKLEDVGVENTIKGPMKSDTAYNQNKDGISNGIDTTRSFKKFSPLTKRTNISETSEHISALSSETNMAKGTKFPFFDNNAKIFIINNDDFEEEEKELKGFFLFRFGILFP</sequence>
<comment type="caution">
    <text evidence="1">The sequence shown here is derived from an EMBL/GenBank/DDBJ whole genome shotgun (WGS) entry which is preliminary data.</text>
</comment>
<organism evidence="1 2">
    <name type="scientific">Trichonephila inaurata madagascariensis</name>
    <dbReference type="NCBI Taxonomy" id="2747483"/>
    <lineage>
        <taxon>Eukaryota</taxon>
        <taxon>Metazoa</taxon>
        <taxon>Ecdysozoa</taxon>
        <taxon>Arthropoda</taxon>
        <taxon>Chelicerata</taxon>
        <taxon>Arachnida</taxon>
        <taxon>Araneae</taxon>
        <taxon>Araneomorphae</taxon>
        <taxon>Entelegynae</taxon>
        <taxon>Araneoidea</taxon>
        <taxon>Nephilidae</taxon>
        <taxon>Trichonephila</taxon>
        <taxon>Trichonephila inaurata</taxon>
    </lineage>
</organism>
<protein>
    <submittedName>
        <fullName evidence="1">Uncharacterized protein</fullName>
    </submittedName>
</protein>
<evidence type="ECO:0000313" key="1">
    <source>
        <dbReference type="EMBL" id="GFY60814.1"/>
    </source>
</evidence>
<dbReference type="AlphaFoldDB" id="A0A8X7CDD9"/>
<evidence type="ECO:0000313" key="2">
    <source>
        <dbReference type="Proteomes" id="UP000886998"/>
    </source>
</evidence>
<proteinExistence type="predicted"/>
<accession>A0A8X7CDD9</accession>
<name>A0A8X7CDD9_9ARAC</name>
<reference evidence="1" key="1">
    <citation type="submission" date="2020-08" db="EMBL/GenBank/DDBJ databases">
        <title>Multicomponent nature underlies the extraordinary mechanical properties of spider dragline silk.</title>
        <authorList>
            <person name="Kono N."/>
            <person name="Nakamura H."/>
            <person name="Mori M."/>
            <person name="Yoshida Y."/>
            <person name="Ohtoshi R."/>
            <person name="Malay A.D."/>
            <person name="Moran D.A.P."/>
            <person name="Tomita M."/>
            <person name="Numata K."/>
            <person name="Arakawa K."/>
        </authorList>
    </citation>
    <scope>NUCLEOTIDE SEQUENCE</scope>
</reference>
<dbReference type="Proteomes" id="UP000886998">
    <property type="component" value="Unassembled WGS sequence"/>
</dbReference>